<dbReference type="OrthoDB" id="2497581at2759"/>
<dbReference type="Pfam" id="PF23631">
    <property type="entry name" value="DUF7143"/>
    <property type="match status" value="1"/>
</dbReference>
<protein>
    <recommendedName>
        <fullName evidence="2">DUF7143 domain-containing protein</fullName>
    </recommendedName>
</protein>
<feature type="domain" description="DUF7143" evidence="2">
    <location>
        <begin position="31"/>
        <end position="190"/>
    </location>
</feature>
<accession>A0A1L7WXG1</accession>
<evidence type="ECO:0000259" key="2">
    <source>
        <dbReference type="Pfam" id="PF23631"/>
    </source>
</evidence>
<dbReference type="InterPro" id="IPR055567">
    <property type="entry name" value="DUF7143"/>
</dbReference>
<dbReference type="EMBL" id="FJOG01000010">
    <property type="protein sequence ID" value="CZR57448.1"/>
    <property type="molecule type" value="Genomic_DNA"/>
</dbReference>
<proteinExistence type="predicted"/>
<keyword evidence="1" id="KW-0732">Signal</keyword>
<evidence type="ECO:0000256" key="1">
    <source>
        <dbReference type="SAM" id="SignalP"/>
    </source>
</evidence>
<dbReference type="AlphaFoldDB" id="A0A1L7WXG1"/>
<dbReference type="Proteomes" id="UP000184330">
    <property type="component" value="Unassembled WGS sequence"/>
</dbReference>
<gene>
    <name evidence="3" type="ORF">PAC_07337</name>
</gene>
<feature type="chain" id="PRO_5012431101" description="DUF7143 domain-containing protein" evidence="1">
    <location>
        <begin position="19"/>
        <end position="191"/>
    </location>
</feature>
<dbReference type="PANTHER" id="PTHR37592">
    <property type="match status" value="1"/>
</dbReference>
<sequence length="191" mass="19667">MHISTIITSLALFGTAFSAPALSSRATACFVIGNTALPAEVQDSVDSIQSAVTCDTSKTTLSGVPDVSSGGIAFSSIDFSQSTQSPLTFALSTFATATPLASTNLTLFQNQLNTYLATEAGIRSVGGNLAIKAPKFFQSFQIARILTAQGTTITDPGQTVEHLLGKVIKNAGSAETQATKDEITALASVLS</sequence>
<keyword evidence="4" id="KW-1185">Reference proteome</keyword>
<evidence type="ECO:0000313" key="3">
    <source>
        <dbReference type="EMBL" id="CZR57448.1"/>
    </source>
</evidence>
<reference evidence="3 4" key="1">
    <citation type="submission" date="2016-03" db="EMBL/GenBank/DDBJ databases">
        <authorList>
            <person name="Ploux O."/>
        </authorList>
    </citation>
    <scope>NUCLEOTIDE SEQUENCE [LARGE SCALE GENOMIC DNA]</scope>
    <source>
        <strain evidence="3 4">UAMH 11012</strain>
    </source>
</reference>
<name>A0A1L7WXG1_9HELO</name>
<dbReference type="PANTHER" id="PTHR37592:SF1">
    <property type="match status" value="1"/>
</dbReference>
<evidence type="ECO:0000313" key="4">
    <source>
        <dbReference type="Proteomes" id="UP000184330"/>
    </source>
</evidence>
<feature type="signal peptide" evidence="1">
    <location>
        <begin position="1"/>
        <end position="18"/>
    </location>
</feature>
<organism evidence="3 4">
    <name type="scientific">Phialocephala subalpina</name>
    <dbReference type="NCBI Taxonomy" id="576137"/>
    <lineage>
        <taxon>Eukaryota</taxon>
        <taxon>Fungi</taxon>
        <taxon>Dikarya</taxon>
        <taxon>Ascomycota</taxon>
        <taxon>Pezizomycotina</taxon>
        <taxon>Leotiomycetes</taxon>
        <taxon>Helotiales</taxon>
        <taxon>Mollisiaceae</taxon>
        <taxon>Phialocephala</taxon>
        <taxon>Phialocephala fortinii species complex</taxon>
    </lineage>
</organism>